<dbReference type="EMBL" id="JAINUF010000001">
    <property type="protein sequence ID" value="KAJ8380993.1"/>
    <property type="molecule type" value="Genomic_DNA"/>
</dbReference>
<feature type="region of interest" description="Disordered" evidence="1">
    <location>
        <begin position="81"/>
        <end position="119"/>
    </location>
</feature>
<comment type="caution">
    <text evidence="2">The sequence shown here is derived from an EMBL/GenBank/DDBJ whole genome shotgun (WGS) entry which is preliminary data.</text>
</comment>
<organism evidence="2 3">
    <name type="scientific">Synaphobranchus kaupii</name>
    <name type="common">Kaup's arrowtooth eel</name>
    <dbReference type="NCBI Taxonomy" id="118154"/>
    <lineage>
        <taxon>Eukaryota</taxon>
        <taxon>Metazoa</taxon>
        <taxon>Chordata</taxon>
        <taxon>Craniata</taxon>
        <taxon>Vertebrata</taxon>
        <taxon>Euteleostomi</taxon>
        <taxon>Actinopterygii</taxon>
        <taxon>Neopterygii</taxon>
        <taxon>Teleostei</taxon>
        <taxon>Anguilliformes</taxon>
        <taxon>Synaphobranchidae</taxon>
        <taxon>Synaphobranchus</taxon>
    </lineage>
</organism>
<feature type="compositionally biased region" description="Low complexity" evidence="1">
    <location>
        <begin position="109"/>
        <end position="119"/>
    </location>
</feature>
<proteinExistence type="predicted"/>
<gene>
    <name evidence="2" type="ORF">SKAU_G00017710</name>
</gene>
<dbReference type="Proteomes" id="UP001152622">
    <property type="component" value="Chromosome 1"/>
</dbReference>
<keyword evidence="3" id="KW-1185">Reference proteome</keyword>
<evidence type="ECO:0000313" key="3">
    <source>
        <dbReference type="Proteomes" id="UP001152622"/>
    </source>
</evidence>
<evidence type="ECO:0000313" key="2">
    <source>
        <dbReference type="EMBL" id="KAJ8380993.1"/>
    </source>
</evidence>
<protein>
    <submittedName>
        <fullName evidence="2">Uncharacterized protein</fullName>
    </submittedName>
</protein>
<evidence type="ECO:0000256" key="1">
    <source>
        <dbReference type="SAM" id="MobiDB-lite"/>
    </source>
</evidence>
<dbReference type="AlphaFoldDB" id="A0A9Q1GC95"/>
<sequence>MAVVSSPSPRSGYRVWLAREARVPGSPAPPVASPTFAAWMRSERSSSPPASFPRRPSEDSRIFSAAVGNTAEVSEVQYFFQGTVHKADSRKRQRPEGSAGEHVRQSPGRARSAARSAHK</sequence>
<reference evidence="2" key="1">
    <citation type="journal article" date="2023" name="Science">
        <title>Genome structures resolve the early diversification of teleost fishes.</title>
        <authorList>
            <person name="Parey E."/>
            <person name="Louis A."/>
            <person name="Montfort J."/>
            <person name="Bouchez O."/>
            <person name="Roques C."/>
            <person name="Iampietro C."/>
            <person name="Lluch J."/>
            <person name="Castinel A."/>
            <person name="Donnadieu C."/>
            <person name="Desvignes T."/>
            <person name="Floi Bucao C."/>
            <person name="Jouanno E."/>
            <person name="Wen M."/>
            <person name="Mejri S."/>
            <person name="Dirks R."/>
            <person name="Jansen H."/>
            <person name="Henkel C."/>
            <person name="Chen W.J."/>
            <person name="Zahm M."/>
            <person name="Cabau C."/>
            <person name="Klopp C."/>
            <person name="Thompson A.W."/>
            <person name="Robinson-Rechavi M."/>
            <person name="Braasch I."/>
            <person name="Lecointre G."/>
            <person name="Bobe J."/>
            <person name="Postlethwait J.H."/>
            <person name="Berthelot C."/>
            <person name="Roest Crollius H."/>
            <person name="Guiguen Y."/>
        </authorList>
    </citation>
    <scope>NUCLEOTIDE SEQUENCE</scope>
    <source>
        <strain evidence="2">WJC10195</strain>
    </source>
</reference>
<name>A0A9Q1GC95_SYNKA</name>
<accession>A0A9Q1GC95</accession>